<protein>
    <submittedName>
        <fullName evidence="1">Unannotated protein</fullName>
    </submittedName>
</protein>
<accession>A0A6J7R6J5</accession>
<organism evidence="1">
    <name type="scientific">freshwater metagenome</name>
    <dbReference type="NCBI Taxonomy" id="449393"/>
    <lineage>
        <taxon>unclassified sequences</taxon>
        <taxon>metagenomes</taxon>
        <taxon>ecological metagenomes</taxon>
    </lineage>
</organism>
<proteinExistence type="predicted"/>
<name>A0A6J7R6J5_9ZZZZ</name>
<gene>
    <name evidence="1" type="ORF">UFOPK4071_01408</name>
</gene>
<evidence type="ECO:0000313" key="1">
    <source>
        <dbReference type="EMBL" id="CAB5024348.1"/>
    </source>
</evidence>
<dbReference type="EMBL" id="CAFBPF010000225">
    <property type="protein sequence ID" value="CAB5024348.1"/>
    <property type="molecule type" value="Genomic_DNA"/>
</dbReference>
<sequence length="60" mass="6245">MLDREGAEGPADVAIVGNEAEVVAQIGRLADAGVTDFAAAEFGGTADEVRRTRDTLRSLL</sequence>
<reference evidence="1" key="1">
    <citation type="submission" date="2020-05" db="EMBL/GenBank/DDBJ databases">
        <authorList>
            <person name="Chiriac C."/>
            <person name="Salcher M."/>
            <person name="Ghai R."/>
            <person name="Kavagutti S V."/>
        </authorList>
    </citation>
    <scope>NUCLEOTIDE SEQUENCE</scope>
</reference>
<dbReference type="AlphaFoldDB" id="A0A6J7R6J5"/>